<evidence type="ECO:0000256" key="1">
    <source>
        <dbReference type="ARBA" id="ARBA00004127"/>
    </source>
</evidence>
<evidence type="ECO:0000259" key="6">
    <source>
        <dbReference type="PROSITE" id="PS50850"/>
    </source>
</evidence>
<dbReference type="STRING" id="1121391.SAMN02745206_01708"/>
<evidence type="ECO:0000256" key="5">
    <source>
        <dbReference type="SAM" id="Phobius"/>
    </source>
</evidence>
<dbReference type="SUPFAM" id="SSF103473">
    <property type="entry name" value="MFS general substrate transporter"/>
    <property type="match status" value="1"/>
</dbReference>
<feature type="domain" description="Major facilitator superfamily (MFS) profile" evidence="6">
    <location>
        <begin position="16"/>
        <end position="428"/>
    </location>
</feature>
<feature type="transmembrane region" description="Helical" evidence="5">
    <location>
        <begin position="405"/>
        <end position="424"/>
    </location>
</feature>
<gene>
    <name evidence="7" type="ORF">SAMN02745206_01708</name>
</gene>
<comment type="subcellular location">
    <subcellularLocation>
        <location evidence="1">Endomembrane system</location>
        <topology evidence="1">Multi-pass membrane protein</topology>
    </subcellularLocation>
</comment>
<dbReference type="OrthoDB" id="5315372at2"/>
<organism evidence="7 8">
    <name type="scientific">Desulfacinum infernum DSM 9756</name>
    <dbReference type="NCBI Taxonomy" id="1121391"/>
    <lineage>
        <taxon>Bacteria</taxon>
        <taxon>Pseudomonadati</taxon>
        <taxon>Thermodesulfobacteriota</taxon>
        <taxon>Syntrophobacteria</taxon>
        <taxon>Syntrophobacterales</taxon>
        <taxon>Syntrophobacteraceae</taxon>
        <taxon>Desulfacinum</taxon>
    </lineage>
</organism>
<reference evidence="8" key="1">
    <citation type="submission" date="2016-11" db="EMBL/GenBank/DDBJ databases">
        <authorList>
            <person name="Varghese N."/>
            <person name="Submissions S."/>
        </authorList>
    </citation>
    <scope>NUCLEOTIDE SEQUENCE [LARGE SCALE GENOMIC DNA]</scope>
    <source>
        <strain evidence="8">DSM 9756</strain>
    </source>
</reference>
<feature type="transmembrane region" description="Helical" evidence="5">
    <location>
        <begin position="49"/>
        <end position="70"/>
    </location>
</feature>
<keyword evidence="3 5" id="KW-1133">Transmembrane helix</keyword>
<evidence type="ECO:0000256" key="2">
    <source>
        <dbReference type="ARBA" id="ARBA00022692"/>
    </source>
</evidence>
<feature type="transmembrane region" description="Helical" evidence="5">
    <location>
        <begin position="233"/>
        <end position="253"/>
    </location>
</feature>
<dbReference type="GO" id="GO:0035435">
    <property type="term" value="P:phosphate ion transmembrane transport"/>
    <property type="evidence" value="ECO:0007669"/>
    <property type="project" value="TreeGrafter"/>
</dbReference>
<evidence type="ECO:0000256" key="3">
    <source>
        <dbReference type="ARBA" id="ARBA00022989"/>
    </source>
</evidence>
<dbReference type="RefSeq" id="WP_073038570.1">
    <property type="nucleotide sequence ID" value="NZ_FQVB01000014.1"/>
</dbReference>
<name>A0A1M5AH90_9BACT</name>
<feature type="transmembrane region" description="Helical" evidence="5">
    <location>
        <begin position="327"/>
        <end position="351"/>
    </location>
</feature>
<dbReference type="InterPro" id="IPR011701">
    <property type="entry name" value="MFS"/>
</dbReference>
<feature type="transmembrane region" description="Helical" evidence="5">
    <location>
        <begin position="363"/>
        <end position="385"/>
    </location>
</feature>
<dbReference type="PROSITE" id="PS50850">
    <property type="entry name" value="MFS"/>
    <property type="match status" value="1"/>
</dbReference>
<dbReference type="GO" id="GO:0016020">
    <property type="term" value="C:membrane"/>
    <property type="evidence" value="ECO:0007669"/>
    <property type="project" value="InterPro"/>
</dbReference>
<dbReference type="InterPro" id="IPR051337">
    <property type="entry name" value="OPA_Antiporter"/>
</dbReference>
<feature type="transmembrane region" description="Helical" evidence="5">
    <location>
        <begin position="273"/>
        <end position="291"/>
    </location>
</feature>
<dbReference type="EMBL" id="FQVB01000014">
    <property type="protein sequence ID" value="SHF29517.1"/>
    <property type="molecule type" value="Genomic_DNA"/>
</dbReference>
<accession>A0A1M5AH90</accession>
<evidence type="ECO:0000313" key="8">
    <source>
        <dbReference type="Proteomes" id="UP000184076"/>
    </source>
</evidence>
<dbReference type="PANTHER" id="PTHR43826">
    <property type="entry name" value="GLUCOSE-6-PHOSPHATE EXCHANGER SLC37A4"/>
    <property type="match status" value="1"/>
</dbReference>
<dbReference type="Gene3D" id="1.20.1250.20">
    <property type="entry name" value="MFS general substrate transporter like domains"/>
    <property type="match status" value="2"/>
</dbReference>
<sequence>MTHGDRRELLRYRWYIFATLAFAYLFVYFHRLSLSVVAEELAREFSTSAGALGFLGSVYFYCYAFMQFPAGLLSDSIGPRKAVSAFTVVAAAGSVLFGTAPHLTAAFAGRFLVGMGAAMVFIPTMKILSQWFRPREFAFVSGILNAVGGLGILAATWLLARLTTAFGWRLSFQLIGGVTLVIAGLVWAVVRDRPEAKGWPPLAAQPATGATSSPGAAGGLRQGVRHVLSSPQFWLFSLWSFVNYGIFFGFGALWSGPYLMHTYGMDREQAGSVLSMIAWGMIFGSPALGFLSDRVLRSRKKPLVACALAMTLELGFLRIFPSGLPTWALMAFFLLFSISSSSTVVIAFTAVKELFPIQIAGTALGSLNLFPFLGGAVAMPLLGWILDRYAGGGKAFGYPLEAYTVLLSCLFLSSLVVLACTFFMRETYQD</sequence>
<dbReference type="AlphaFoldDB" id="A0A1M5AH90"/>
<keyword evidence="8" id="KW-1185">Reference proteome</keyword>
<feature type="transmembrane region" description="Helical" evidence="5">
    <location>
        <begin position="106"/>
        <end position="125"/>
    </location>
</feature>
<evidence type="ECO:0000256" key="4">
    <source>
        <dbReference type="ARBA" id="ARBA00023136"/>
    </source>
</evidence>
<dbReference type="InterPro" id="IPR000849">
    <property type="entry name" value="Sugar_P_transporter"/>
</dbReference>
<dbReference type="InterPro" id="IPR036259">
    <property type="entry name" value="MFS_trans_sf"/>
</dbReference>
<feature type="transmembrane region" description="Helical" evidence="5">
    <location>
        <begin position="303"/>
        <end position="321"/>
    </location>
</feature>
<dbReference type="PIRSF" id="PIRSF002808">
    <property type="entry name" value="Hexose_phosphate_transp"/>
    <property type="match status" value="1"/>
</dbReference>
<dbReference type="InterPro" id="IPR020846">
    <property type="entry name" value="MFS_dom"/>
</dbReference>
<feature type="transmembrane region" description="Helical" evidence="5">
    <location>
        <begin position="12"/>
        <end position="29"/>
    </location>
</feature>
<keyword evidence="4 5" id="KW-0472">Membrane</keyword>
<protein>
    <submittedName>
        <fullName evidence="7">Sugar phosphate permease</fullName>
    </submittedName>
</protein>
<feature type="transmembrane region" description="Helical" evidence="5">
    <location>
        <begin position="82"/>
        <end position="100"/>
    </location>
</feature>
<keyword evidence="2 5" id="KW-0812">Transmembrane</keyword>
<dbReference type="GO" id="GO:0012505">
    <property type="term" value="C:endomembrane system"/>
    <property type="evidence" value="ECO:0007669"/>
    <property type="project" value="UniProtKB-SubCell"/>
</dbReference>
<proteinExistence type="predicted"/>
<dbReference type="GO" id="GO:0061513">
    <property type="term" value="F:glucose 6-phosphate:phosphate antiporter activity"/>
    <property type="evidence" value="ECO:0007669"/>
    <property type="project" value="TreeGrafter"/>
</dbReference>
<feature type="transmembrane region" description="Helical" evidence="5">
    <location>
        <begin position="137"/>
        <end position="160"/>
    </location>
</feature>
<feature type="transmembrane region" description="Helical" evidence="5">
    <location>
        <begin position="172"/>
        <end position="190"/>
    </location>
</feature>
<dbReference type="Pfam" id="PF07690">
    <property type="entry name" value="MFS_1"/>
    <property type="match status" value="1"/>
</dbReference>
<evidence type="ECO:0000313" key="7">
    <source>
        <dbReference type="EMBL" id="SHF29517.1"/>
    </source>
</evidence>
<dbReference type="PANTHER" id="PTHR43826:SF3">
    <property type="entry name" value="GLUCOSE-6-PHOSPHATE EXCHANGER SLC37A4"/>
    <property type="match status" value="1"/>
</dbReference>
<dbReference type="Proteomes" id="UP000184076">
    <property type="component" value="Unassembled WGS sequence"/>
</dbReference>